<keyword evidence="8 11" id="KW-0472">Membrane</keyword>
<feature type="transmembrane region" description="Helical" evidence="11">
    <location>
        <begin position="64"/>
        <end position="83"/>
    </location>
</feature>
<name>A0A939C218_9ACTN</name>
<dbReference type="PANTHER" id="PTHR32196">
    <property type="entry name" value="ABC TRANSPORTER PERMEASE PROTEIN YPHD-RELATED-RELATED"/>
    <property type="match status" value="1"/>
</dbReference>
<keyword evidence="3" id="KW-1003">Cell membrane</keyword>
<evidence type="ECO:0000256" key="2">
    <source>
        <dbReference type="ARBA" id="ARBA00022448"/>
    </source>
</evidence>
<protein>
    <recommendedName>
        <fullName evidence="10">Xylose transport system permease protein XylH</fullName>
    </recommendedName>
</protein>
<evidence type="ECO:0000256" key="1">
    <source>
        <dbReference type="ARBA" id="ARBA00004651"/>
    </source>
</evidence>
<comment type="subcellular location">
    <subcellularLocation>
        <location evidence="1">Cell membrane</location>
        <topology evidence="1">Multi-pass membrane protein</topology>
    </subcellularLocation>
</comment>
<dbReference type="Pfam" id="PF02653">
    <property type="entry name" value="BPD_transp_2"/>
    <property type="match status" value="1"/>
</dbReference>
<evidence type="ECO:0000256" key="3">
    <source>
        <dbReference type="ARBA" id="ARBA00022475"/>
    </source>
</evidence>
<feature type="transmembrane region" description="Helical" evidence="11">
    <location>
        <begin position="114"/>
        <end position="134"/>
    </location>
</feature>
<evidence type="ECO:0000256" key="5">
    <source>
        <dbReference type="ARBA" id="ARBA00022597"/>
    </source>
</evidence>
<proteinExistence type="predicted"/>
<dbReference type="GO" id="GO:0005886">
    <property type="term" value="C:plasma membrane"/>
    <property type="evidence" value="ECO:0007669"/>
    <property type="project" value="UniProtKB-SubCell"/>
</dbReference>
<evidence type="ECO:0000256" key="8">
    <source>
        <dbReference type="ARBA" id="ARBA00023136"/>
    </source>
</evidence>
<dbReference type="InterPro" id="IPR001851">
    <property type="entry name" value="ABC_transp_permease"/>
</dbReference>
<keyword evidence="2" id="KW-0813">Transport</keyword>
<evidence type="ECO:0000313" key="12">
    <source>
        <dbReference type="EMBL" id="MBM9475591.1"/>
    </source>
</evidence>
<feature type="transmembrane region" description="Helical" evidence="11">
    <location>
        <begin position="312"/>
        <end position="333"/>
    </location>
</feature>
<feature type="transmembrane region" description="Helical" evidence="11">
    <location>
        <begin position="201"/>
        <end position="220"/>
    </location>
</feature>
<feature type="transmembrane region" description="Helical" evidence="11">
    <location>
        <begin position="241"/>
        <end position="259"/>
    </location>
</feature>
<dbReference type="PANTHER" id="PTHR32196:SF32">
    <property type="entry name" value="XYLOSE TRANSPORT SYSTEM PERMEASE PROTEIN XYLH"/>
    <property type="match status" value="1"/>
</dbReference>
<organism evidence="12 13">
    <name type="scientific">Nakamurella flavida</name>
    <dbReference type="NCBI Taxonomy" id="363630"/>
    <lineage>
        <taxon>Bacteria</taxon>
        <taxon>Bacillati</taxon>
        <taxon>Actinomycetota</taxon>
        <taxon>Actinomycetes</taxon>
        <taxon>Nakamurellales</taxon>
        <taxon>Nakamurellaceae</taxon>
        <taxon>Nakamurella</taxon>
    </lineage>
</organism>
<feature type="transmembrane region" description="Helical" evidence="11">
    <location>
        <begin position="140"/>
        <end position="161"/>
    </location>
</feature>
<evidence type="ECO:0000256" key="11">
    <source>
        <dbReference type="SAM" id="Phobius"/>
    </source>
</evidence>
<dbReference type="GO" id="GO:0022857">
    <property type="term" value="F:transmembrane transporter activity"/>
    <property type="evidence" value="ECO:0007669"/>
    <property type="project" value="InterPro"/>
</dbReference>
<keyword evidence="7 11" id="KW-1133">Transmembrane helix</keyword>
<dbReference type="NCBIfam" id="NF040906">
    <property type="entry name" value="GguB"/>
    <property type="match status" value="1"/>
</dbReference>
<keyword evidence="4" id="KW-0997">Cell inner membrane</keyword>
<feature type="transmembrane region" description="Helical" evidence="11">
    <location>
        <begin position="265"/>
        <end position="282"/>
    </location>
</feature>
<evidence type="ECO:0000256" key="4">
    <source>
        <dbReference type="ARBA" id="ARBA00022519"/>
    </source>
</evidence>
<gene>
    <name evidence="12" type="ORF">JL107_03940</name>
</gene>
<dbReference type="EMBL" id="JAERWL010000005">
    <property type="protein sequence ID" value="MBM9475591.1"/>
    <property type="molecule type" value="Genomic_DNA"/>
</dbReference>
<evidence type="ECO:0000256" key="7">
    <source>
        <dbReference type="ARBA" id="ARBA00022989"/>
    </source>
</evidence>
<sequence>MAVNAGITKNPAPQIPSGPGGSFLTTARRSLGQSGIFIAFIVILLLFGILTDGTILVPQNISNLIVQNAHILILAIGMVIVIIAGHIDLSVGSIVGFAGAMAGVFIVRMGMPIWAGVVLVLLIGGLVGAWQGFWVAYFGVPAFIVTLAGMLIFRGATLLALGGLQISPFPDSFRNFFSSGFIDGVGGYIDLPNIPGLGGGSADVFTLVLGLVAVAALLFTQIKARRNRAKFNQGVSSTGAFTARMVISGLAIMYFAVKLSLFKGLPYILIILAVLVLVYSALMTRSVIGRHVYAIGGNLHAAELSGIKAKQVTFLVFVNMGVLAALAGVVFAARLNLANPTNGNAFELDAIAAAFIGGAAVTGGVGRVIGAIVGGLTVGVLNNGMSILGVDIAYQQVIKGAVLLAAVAFDVYSKRRAGAR</sequence>
<keyword evidence="5" id="KW-0762">Sugar transport</keyword>
<dbReference type="AlphaFoldDB" id="A0A939C218"/>
<keyword evidence="13" id="KW-1185">Reference proteome</keyword>
<feature type="transmembrane region" description="Helical" evidence="11">
    <location>
        <begin position="36"/>
        <end position="57"/>
    </location>
</feature>
<evidence type="ECO:0000256" key="10">
    <source>
        <dbReference type="ARBA" id="ARBA00035686"/>
    </source>
</evidence>
<evidence type="ECO:0000256" key="6">
    <source>
        <dbReference type="ARBA" id="ARBA00022692"/>
    </source>
</evidence>
<keyword evidence="6 11" id="KW-0812">Transmembrane</keyword>
<evidence type="ECO:0000256" key="9">
    <source>
        <dbReference type="ARBA" id="ARBA00035611"/>
    </source>
</evidence>
<comment type="caution">
    <text evidence="12">The sequence shown here is derived from an EMBL/GenBank/DDBJ whole genome shotgun (WGS) entry which is preliminary data.</text>
</comment>
<dbReference type="CDD" id="cd06579">
    <property type="entry name" value="TM_PBP1_transp_AraH_like"/>
    <property type="match status" value="1"/>
</dbReference>
<accession>A0A939C218</accession>
<dbReference type="RefSeq" id="WP_205255702.1">
    <property type="nucleotide sequence ID" value="NZ_BAAAPV010000002.1"/>
</dbReference>
<evidence type="ECO:0000313" key="13">
    <source>
        <dbReference type="Proteomes" id="UP000663801"/>
    </source>
</evidence>
<comment type="function">
    <text evidence="9">Part of the binding-protein-dependent transport system for D-xylose. Probably responsible for the translocation of the substrate across the membrane.</text>
</comment>
<reference evidence="12" key="1">
    <citation type="submission" date="2021-01" db="EMBL/GenBank/DDBJ databases">
        <title>KCTC 19127 draft genome.</title>
        <authorList>
            <person name="An D."/>
        </authorList>
    </citation>
    <scope>NUCLEOTIDE SEQUENCE</scope>
    <source>
        <strain evidence="12">KCTC 19127</strain>
    </source>
</reference>
<dbReference type="Proteomes" id="UP000663801">
    <property type="component" value="Unassembled WGS sequence"/>
</dbReference>